<accession>A0A6C0P4P7</accession>
<name>A0A6C0P4P7_9BACL</name>
<dbReference type="EMBL" id="CP048286">
    <property type="protein sequence ID" value="QHW33425.1"/>
    <property type="molecule type" value="Genomic_DNA"/>
</dbReference>
<dbReference type="RefSeq" id="WP_162643417.1">
    <property type="nucleotide sequence ID" value="NZ_CP048286.1"/>
</dbReference>
<reference evidence="1 2" key="1">
    <citation type="submission" date="2020-02" db="EMBL/GenBank/DDBJ databases">
        <title>Paenibacillus sp. nov., isolated from rhizosphere soil of tomato.</title>
        <authorList>
            <person name="Weon H.-Y."/>
            <person name="Lee S.A."/>
        </authorList>
    </citation>
    <scope>NUCLEOTIDE SEQUENCE [LARGE SCALE GENOMIC DNA]</scope>
    <source>
        <strain evidence="1 2">14171R-81</strain>
    </source>
</reference>
<dbReference type="Proteomes" id="UP000479114">
    <property type="component" value="Chromosome"/>
</dbReference>
<proteinExistence type="predicted"/>
<gene>
    <name evidence="1" type="ORF">GZH47_23270</name>
</gene>
<protein>
    <submittedName>
        <fullName evidence="1">Uncharacterized protein</fullName>
    </submittedName>
</protein>
<dbReference type="KEGG" id="prz:GZH47_23270"/>
<evidence type="ECO:0000313" key="2">
    <source>
        <dbReference type="Proteomes" id="UP000479114"/>
    </source>
</evidence>
<dbReference type="AlphaFoldDB" id="A0A6C0P4P7"/>
<evidence type="ECO:0000313" key="1">
    <source>
        <dbReference type="EMBL" id="QHW33425.1"/>
    </source>
</evidence>
<organism evidence="1 2">
    <name type="scientific">Paenibacillus rhizovicinus</name>
    <dbReference type="NCBI Taxonomy" id="2704463"/>
    <lineage>
        <taxon>Bacteria</taxon>
        <taxon>Bacillati</taxon>
        <taxon>Bacillota</taxon>
        <taxon>Bacilli</taxon>
        <taxon>Bacillales</taxon>
        <taxon>Paenibacillaceae</taxon>
        <taxon>Paenibacillus</taxon>
    </lineage>
</organism>
<sequence>MNLLNNRRFRLLLLLPIFVLLGLALASGIHSGHDGSKPPAKPLPDADTIFLEGAAKAREIAWNRLPAAEQRTIIGNWKEAKVANMPITASRKAMKSTGDARPVFQVTFPTTADALLGPIVMYFDQATFEYLGSDIRE</sequence>
<keyword evidence="2" id="KW-1185">Reference proteome</keyword>